<dbReference type="GeneTree" id="ENSGT01010000222336"/>
<evidence type="ECO:0000259" key="5">
    <source>
        <dbReference type="Pfam" id="PF08840"/>
    </source>
</evidence>
<comment type="similarity">
    <text evidence="1">Belongs to the C/M/P thioester hydrolase family.</text>
</comment>
<dbReference type="FunFam" id="2.60.40.2240:FF:000001">
    <property type="entry name" value="acyl-coenzyme A thioesterase 4"/>
    <property type="match status" value="1"/>
</dbReference>
<proteinExistence type="inferred from homology"/>
<dbReference type="Bgee" id="ENSLACG00000014780">
    <property type="expression patterns" value="Expressed in muscle tissue and 3 other cell types or tissues"/>
</dbReference>
<dbReference type="Gene3D" id="2.60.40.2240">
    <property type="entry name" value="Acyl-CoA thioester hydrolase/BAAT N-terminal domain"/>
    <property type="match status" value="1"/>
</dbReference>
<dbReference type="PIRSF" id="PIRSF016521">
    <property type="entry name" value="Acyl-CoA_hydro"/>
    <property type="match status" value="1"/>
</dbReference>
<evidence type="ECO:0000313" key="6">
    <source>
        <dbReference type="Ensembl" id="ENSLACP00000016780.1"/>
    </source>
</evidence>
<dbReference type="InterPro" id="IPR014940">
    <property type="entry name" value="BAAT_C"/>
</dbReference>
<dbReference type="PANTHER" id="PTHR10824">
    <property type="entry name" value="ACYL-COENZYME A THIOESTERASE-RELATED"/>
    <property type="match status" value="1"/>
</dbReference>
<dbReference type="Proteomes" id="UP000008672">
    <property type="component" value="Unassembled WGS sequence"/>
</dbReference>
<organism evidence="6 7">
    <name type="scientific">Latimeria chalumnae</name>
    <name type="common">Coelacanth</name>
    <dbReference type="NCBI Taxonomy" id="7897"/>
    <lineage>
        <taxon>Eukaryota</taxon>
        <taxon>Metazoa</taxon>
        <taxon>Chordata</taxon>
        <taxon>Craniata</taxon>
        <taxon>Vertebrata</taxon>
        <taxon>Euteleostomi</taxon>
        <taxon>Coelacanthiformes</taxon>
        <taxon>Coelacanthidae</taxon>
        <taxon>Latimeria</taxon>
    </lineage>
</organism>
<dbReference type="Ensembl" id="ENSLACT00000016898.1">
    <property type="protein sequence ID" value="ENSLACP00000016780.1"/>
    <property type="gene ID" value="ENSLACG00000014780.1"/>
</dbReference>
<name>H3B4F9_LATCH</name>
<feature type="domain" description="BAAT/Acyl-CoA thioester hydrolase C-terminal" evidence="5">
    <location>
        <begin position="247"/>
        <end position="454"/>
    </location>
</feature>
<dbReference type="InParanoid" id="H3B4F9"/>
<reference evidence="7" key="1">
    <citation type="submission" date="2011-08" db="EMBL/GenBank/DDBJ databases">
        <title>The draft genome of Latimeria chalumnae.</title>
        <authorList>
            <person name="Di Palma F."/>
            <person name="Alfoldi J."/>
            <person name="Johnson J."/>
            <person name="Berlin A."/>
            <person name="Gnerre S."/>
            <person name="Jaffe D."/>
            <person name="MacCallum I."/>
            <person name="Young S."/>
            <person name="Walker B.J."/>
            <person name="Lander E."/>
            <person name="Lindblad-Toh K."/>
        </authorList>
    </citation>
    <scope>NUCLEOTIDE SEQUENCE [LARGE SCALE GENOMIC DNA]</scope>
    <source>
        <strain evidence="7">Wild caught</strain>
    </source>
</reference>
<evidence type="ECO:0000256" key="3">
    <source>
        <dbReference type="PIRSR" id="PIRSR016521-1"/>
    </source>
</evidence>
<protein>
    <submittedName>
        <fullName evidence="6">Acyl-CoA thioesterase 22</fullName>
    </submittedName>
</protein>
<dbReference type="Pfam" id="PF04775">
    <property type="entry name" value="Bile_Hydr_Trans"/>
    <property type="match status" value="1"/>
</dbReference>
<keyword evidence="2" id="KW-0443">Lipid metabolism</keyword>
<dbReference type="Gene3D" id="3.40.50.1820">
    <property type="entry name" value="alpha/beta hydrolase"/>
    <property type="match status" value="1"/>
</dbReference>
<dbReference type="InterPro" id="IPR029058">
    <property type="entry name" value="AB_hydrolase_fold"/>
</dbReference>
<feature type="domain" description="Acyl-CoA thioester hydrolase/bile acid-CoA amino acid N-acetyltransferase" evidence="4">
    <location>
        <begin position="58"/>
        <end position="184"/>
    </location>
</feature>
<dbReference type="FunCoup" id="H3B4F9">
    <property type="interactions" value="709"/>
</dbReference>
<feature type="active site" description="Charge relay system" evidence="3">
    <location>
        <position position="369"/>
    </location>
</feature>
<evidence type="ECO:0000256" key="1">
    <source>
        <dbReference type="ARBA" id="ARBA00006538"/>
    </source>
</evidence>
<dbReference type="Pfam" id="PF08840">
    <property type="entry name" value="BAAT_C"/>
    <property type="match status" value="1"/>
</dbReference>
<dbReference type="InterPro" id="IPR042490">
    <property type="entry name" value="Thio_Ohase/BAAT_N"/>
</dbReference>
<gene>
    <name evidence="6" type="primary">LOC102359045</name>
</gene>
<dbReference type="OMA" id="CTNERWF"/>
<accession>H3B4F9</accession>
<dbReference type="EMBL" id="AFYH01083148">
    <property type="status" value="NOT_ANNOTATED_CDS"/>
    <property type="molecule type" value="Genomic_DNA"/>
</dbReference>
<evidence type="ECO:0000259" key="4">
    <source>
        <dbReference type="Pfam" id="PF04775"/>
    </source>
</evidence>
<reference evidence="6" key="2">
    <citation type="submission" date="2025-08" db="UniProtKB">
        <authorList>
            <consortium name="Ensembl"/>
        </authorList>
    </citation>
    <scope>IDENTIFICATION</scope>
</reference>
<dbReference type="SUPFAM" id="SSF53474">
    <property type="entry name" value="alpha/beta-Hydrolases"/>
    <property type="match status" value="1"/>
</dbReference>
<dbReference type="GO" id="GO:0006631">
    <property type="term" value="P:fatty acid metabolic process"/>
    <property type="evidence" value="ECO:0007669"/>
    <property type="project" value="UniProtKB-KW"/>
</dbReference>
<sequence>EQKSSSVCGKVQLYSLRLCWEFLLRLKHMSSSKSLLASPRAWMSVLVRVFPAAECMFDDPVRVEVTGLRPMQEVTLTACVKDDPGVQYRSAAWYRADEDGVVDLATSPALGGQYSGVRPMGLLESLEPETCFKRFSKRDVLTPACVRFGVYEGHGPPEAELLLAACTNQRGFMREGMQRIPVREGNIRATLFLPPGAGPFPAVVDLYGTAGGLLEYRASLLSSRGFVTLALAYFGFEDLPSFPDQFHLEYFQEAVQYLQNHPKVKDGGVGVIGLSKGGDLALSMGTFLPGVRAVVSICGCNCNSMAPLHYKGMRFPDLQYQLGRAKVTDSGCLDVSECLDDPLAPKNRDTIIPIERASGSFLFLVGESDKNWKSKTFAAEAVKRLKEHGKQNYEIFTYPGAGHLLEPPYFPMCYASLHKLVGRAILWGGEEKAHALAQVDAWGHIQAFLRANLAEGNPGRSKL</sequence>
<dbReference type="FunFam" id="3.40.50.1820:FF:000024">
    <property type="entry name" value="acyl-coenzyme A thioesterase 4"/>
    <property type="match status" value="1"/>
</dbReference>
<dbReference type="STRING" id="7897.ENSLACP00000016780"/>
<feature type="active site" description="Charge relay system" evidence="3">
    <location>
        <position position="403"/>
    </location>
</feature>
<dbReference type="InterPro" id="IPR016662">
    <property type="entry name" value="Acyl-CoA_thioEstase_long-chain"/>
</dbReference>
<dbReference type="GO" id="GO:0047617">
    <property type="term" value="F:fatty acyl-CoA hydrolase activity"/>
    <property type="evidence" value="ECO:0007669"/>
    <property type="project" value="TreeGrafter"/>
</dbReference>
<evidence type="ECO:0000313" key="7">
    <source>
        <dbReference type="Proteomes" id="UP000008672"/>
    </source>
</evidence>
<reference evidence="6" key="3">
    <citation type="submission" date="2025-09" db="UniProtKB">
        <authorList>
            <consortium name="Ensembl"/>
        </authorList>
    </citation>
    <scope>IDENTIFICATION</scope>
</reference>
<dbReference type="eggNOG" id="ENOG502QQ8Z">
    <property type="taxonomic scope" value="Eukaryota"/>
</dbReference>
<dbReference type="PANTHER" id="PTHR10824:SF38">
    <property type="entry name" value="ACOT1 THIOESTERASE"/>
    <property type="match status" value="1"/>
</dbReference>
<evidence type="ECO:0000256" key="2">
    <source>
        <dbReference type="ARBA" id="ARBA00022832"/>
    </source>
</evidence>
<keyword evidence="2" id="KW-0276">Fatty acid metabolism</keyword>
<dbReference type="InterPro" id="IPR006862">
    <property type="entry name" value="Thio_Ohase/aa_AcTrfase"/>
</dbReference>
<feature type="active site" description="Charge relay system" evidence="3">
    <location>
        <position position="275"/>
    </location>
</feature>
<keyword evidence="7" id="KW-1185">Reference proteome</keyword>
<dbReference type="AlphaFoldDB" id="H3B4F9"/>
<dbReference type="GO" id="GO:0006637">
    <property type="term" value="P:acyl-CoA metabolic process"/>
    <property type="evidence" value="ECO:0007669"/>
    <property type="project" value="InterPro"/>
</dbReference>